<proteinExistence type="predicted"/>
<feature type="compositionally biased region" description="Basic and acidic residues" evidence="1">
    <location>
        <begin position="163"/>
        <end position="173"/>
    </location>
</feature>
<dbReference type="Pfam" id="PF08524">
    <property type="entry name" value="rRNA_processing"/>
    <property type="match status" value="1"/>
</dbReference>
<dbReference type="Proteomes" id="UP001181693">
    <property type="component" value="Unassembled WGS sequence"/>
</dbReference>
<feature type="compositionally biased region" description="Acidic residues" evidence="1">
    <location>
        <begin position="150"/>
        <end position="162"/>
    </location>
</feature>
<comment type="caution">
    <text evidence="2">The sequence shown here is derived from an EMBL/GenBank/DDBJ whole genome shotgun (WGS) entry which is preliminary data.</text>
</comment>
<dbReference type="AlphaFoldDB" id="A0AAV3B760"/>
<feature type="region of interest" description="Disordered" evidence="1">
    <location>
        <begin position="1"/>
        <end position="88"/>
    </location>
</feature>
<dbReference type="PRINTS" id="PR01854">
    <property type="entry name" value="BR22PROTEIN"/>
</dbReference>
<evidence type="ECO:0000256" key="1">
    <source>
        <dbReference type="SAM" id="MobiDB-lite"/>
    </source>
</evidence>
<feature type="region of interest" description="Disordered" evidence="1">
    <location>
        <begin position="137"/>
        <end position="214"/>
    </location>
</feature>
<reference evidence="2" key="1">
    <citation type="thesis" date="2020" institute="ProQuest LLC" country="789 East Eisenhower Parkway, Ann Arbor, MI, USA">
        <title>Comparative Genomics and Chromosome Evolution.</title>
        <authorList>
            <person name="Mudd A.B."/>
        </authorList>
    </citation>
    <scope>NUCLEOTIDE SEQUENCE</scope>
    <source>
        <strain evidence="2">1538</strain>
        <tissue evidence="2">Blood</tissue>
    </source>
</reference>
<organism evidence="2 3">
    <name type="scientific">Pyxicephalus adspersus</name>
    <name type="common">African bullfrog</name>
    <dbReference type="NCBI Taxonomy" id="30357"/>
    <lineage>
        <taxon>Eukaryota</taxon>
        <taxon>Metazoa</taxon>
        <taxon>Chordata</taxon>
        <taxon>Craniata</taxon>
        <taxon>Vertebrata</taxon>
        <taxon>Euteleostomi</taxon>
        <taxon>Amphibia</taxon>
        <taxon>Batrachia</taxon>
        <taxon>Anura</taxon>
        <taxon>Neobatrachia</taxon>
        <taxon>Ranoidea</taxon>
        <taxon>Pyxicephalidae</taxon>
        <taxon>Pyxicephalinae</taxon>
        <taxon>Pyxicephalus</taxon>
    </lineage>
</organism>
<keyword evidence="3" id="KW-1185">Reference proteome</keyword>
<protein>
    <recommendedName>
        <fullName evidence="4">Thyroid transcription factor 1-associated protein 26</fullName>
    </recommendedName>
</protein>
<dbReference type="GO" id="GO:0005634">
    <property type="term" value="C:nucleus"/>
    <property type="evidence" value="ECO:0007669"/>
    <property type="project" value="TreeGrafter"/>
</dbReference>
<dbReference type="PANTHER" id="PTHR15657">
    <property type="entry name" value="THYROID TRANSCRIPTION FACTOR 1-ASSOCIATED PROTEIN 26"/>
    <property type="match status" value="1"/>
</dbReference>
<feature type="compositionally biased region" description="Basic and acidic residues" evidence="1">
    <location>
        <begin position="185"/>
        <end position="214"/>
    </location>
</feature>
<name>A0AAV3B760_PYXAD</name>
<evidence type="ECO:0000313" key="3">
    <source>
        <dbReference type="Proteomes" id="UP001181693"/>
    </source>
</evidence>
<evidence type="ECO:0000313" key="2">
    <source>
        <dbReference type="EMBL" id="DBA31028.1"/>
    </source>
</evidence>
<sequence length="255" mass="29359">MDASGSGGQYRRRGGPPGGKGKVPFNKGAHFNSGGGAQAGKRRAEPGLVSAQRNSGQGPWKQGVQRPGKARRGYKAAQQFAAGSAKEGHGFALWRKQKVLLDYKKLQRKQKKHTTTKDLYVDNYPEHLKHLYLAEEERVKSLKRKRKPESEEDLSQTTEEQEQEHQQEVEVVPKKKFKKKTANQKAKEEYEQVQRERARKRKEAEENRKKREEAKEIYKKKKMEAFKALNAKTKKGQPNFNVQMEYLLKKIQNKT</sequence>
<gene>
    <name evidence="2" type="ORF">GDO54_006943</name>
</gene>
<evidence type="ECO:0008006" key="4">
    <source>
        <dbReference type="Google" id="ProtNLM"/>
    </source>
</evidence>
<dbReference type="InterPro" id="IPR013730">
    <property type="entry name" value="Fyv7/TAP26"/>
</dbReference>
<dbReference type="EMBL" id="DYDO01000002">
    <property type="protein sequence ID" value="DBA31028.1"/>
    <property type="molecule type" value="Genomic_DNA"/>
</dbReference>
<accession>A0AAV3B760</accession>
<dbReference type="PANTHER" id="PTHR15657:SF1">
    <property type="entry name" value="THYROID TRANSCRIPTION FACTOR 1-ASSOCIATED PROTEIN 26"/>
    <property type="match status" value="1"/>
</dbReference>